<proteinExistence type="predicted"/>
<gene>
    <name evidence="1" type="ORF">CL944_00605</name>
</gene>
<name>A0A2D6LP51_9ARCH</name>
<evidence type="ECO:0000313" key="2">
    <source>
        <dbReference type="Proteomes" id="UP000226712"/>
    </source>
</evidence>
<dbReference type="EMBL" id="NZBD01000004">
    <property type="protein sequence ID" value="MAG17955.1"/>
    <property type="molecule type" value="Genomic_DNA"/>
</dbReference>
<dbReference type="Proteomes" id="UP000226712">
    <property type="component" value="Unassembled WGS sequence"/>
</dbReference>
<protein>
    <submittedName>
        <fullName evidence="1">Uncharacterized protein</fullName>
    </submittedName>
</protein>
<evidence type="ECO:0000313" key="1">
    <source>
        <dbReference type="EMBL" id="MAG17955.1"/>
    </source>
</evidence>
<organism evidence="1 2">
    <name type="scientific">Candidatus Iainarchaeum sp</name>
    <dbReference type="NCBI Taxonomy" id="3101447"/>
    <lineage>
        <taxon>Archaea</taxon>
        <taxon>Candidatus Iainarchaeota</taxon>
        <taxon>Candidatus Iainarchaeia</taxon>
        <taxon>Candidatus Iainarchaeales</taxon>
        <taxon>Candidatus Iainarchaeaceae</taxon>
        <taxon>Candidatus Iainarchaeum</taxon>
    </lineage>
</organism>
<reference evidence="2" key="1">
    <citation type="submission" date="2017-09" db="EMBL/GenBank/DDBJ databases">
        <title>The Reconstruction of 2,631 Draft Metagenome-Assembled Genomes from the Global Oceans.</title>
        <authorList>
            <person name="Tully B.J."/>
            <person name="Graham E.D."/>
            <person name="Heidelberg J.F."/>
        </authorList>
    </citation>
    <scope>NUCLEOTIDE SEQUENCE [LARGE SCALE GENOMIC DNA]</scope>
</reference>
<dbReference type="AlphaFoldDB" id="A0A2D6LP51"/>
<comment type="caution">
    <text evidence="1">The sequence shown here is derived from an EMBL/GenBank/DDBJ whole genome shotgun (WGS) entry which is preliminary data.</text>
</comment>
<sequence length="212" mass="24889">MASNIISSIRVFDEQFEVAKDERYDALEKYFIRGGVISAVKSGKSWPKLVYPSPMRIDVQIKELEELKEVYSKKVNTWKEKLSQAKSYHQRHQVKKFAEPLYWKHVAKTLTDPDYKEDTKNVSLPVHLVADPKWKPMVKMFVKDLEYRKNLVETVQNSVVYKEDKKVGKYADVLQDFRSEISTTKIDDLSKKVSKLDVEIKSLQLIKKWSKE</sequence>
<accession>A0A2D6LP51</accession>